<reference evidence="9 10" key="1">
    <citation type="submission" date="2018-04" db="EMBL/GenBank/DDBJ databases">
        <title>Genomic Encyclopedia of Type Strains, Phase IV (KMG-IV): sequencing the most valuable type-strain genomes for metagenomic binning, comparative biology and taxonomic classification.</title>
        <authorList>
            <person name="Goeker M."/>
        </authorList>
    </citation>
    <scope>NUCLEOTIDE SEQUENCE [LARGE SCALE GENOMIC DNA]</scope>
    <source>
        <strain evidence="9 10">DSM 28688</strain>
    </source>
</reference>
<comment type="caution">
    <text evidence="9">The sequence shown here is derived from an EMBL/GenBank/DDBJ whole genome shotgun (WGS) entry which is preliminary data.</text>
</comment>
<dbReference type="GO" id="GO:0106141">
    <property type="term" value="F:flavin prenyltransferase activity"/>
    <property type="evidence" value="ECO:0007669"/>
    <property type="project" value="UniProtKB-EC"/>
</dbReference>
<feature type="binding site" evidence="7">
    <location>
        <position position="172"/>
    </location>
    <ligand>
        <name>dimethylallyl phosphate</name>
        <dbReference type="ChEBI" id="CHEBI:88052"/>
    </ligand>
</feature>
<evidence type="ECO:0000256" key="6">
    <source>
        <dbReference type="ARBA" id="ARBA00060793"/>
    </source>
</evidence>
<dbReference type="NCBIfam" id="TIGR00421">
    <property type="entry name" value="ubiX_pad"/>
    <property type="match status" value="1"/>
</dbReference>
<dbReference type="HAMAP" id="MF_01984">
    <property type="entry name" value="ubiX_pad"/>
    <property type="match status" value="1"/>
</dbReference>
<dbReference type="InterPro" id="IPR003382">
    <property type="entry name" value="Flavoprotein"/>
</dbReference>
<feature type="binding site" evidence="7">
    <location>
        <position position="42"/>
    </location>
    <ligand>
        <name>FMN</name>
        <dbReference type="ChEBI" id="CHEBI:58210"/>
    </ligand>
</feature>
<comment type="similarity">
    <text evidence="6 7">Belongs to the UbiX/PAD1 family.</text>
</comment>
<keyword evidence="1 7" id="KW-0637">Prenyltransferase</keyword>
<dbReference type="GO" id="GO:0016831">
    <property type="term" value="F:carboxy-lyase activity"/>
    <property type="evidence" value="ECO:0007669"/>
    <property type="project" value="TreeGrafter"/>
</dbReference>
<accession>A0A2U1D0G7</accession>
<dbReference type="PANTHER" id="PTHR43374:SF1">
    <property type="entry name" value="FLAVIN PRENYLTRANSFERASE PAD1, MITOCHONDRIAL"/>
    <property type="match status" value="1"/>
</dbReference>
<evidence type="ECO:0000259" key="8">
    <source>
        <dbReference type="Pfam" id="PF02441"/>
    </source>
</evidence>
<proteinExistence type="inferred from homology"/>
<evidence type="ECO:0000256" key="1">
    <source>
        <dbReference type="ARBA" id="ARBA00022602"/>
    </source>
</evidence>
<dbReference type="EC" id="2.5.1.129" evidence="7"/>
<evidence type="ECO:0000256" key="4">
    <source>
        <dbReference type="ARBA" id="ARBA00022679"/>
    </source>
</evidence>
<evidence type="ECO:0000313" key="9">
    <source>
        <dbReference type="EMBL" id="PVY78875.1"/>
    </source>
</evidence>
<keyword evidence="2 7" id="KW-0285">Flavoprotein</keyword>
<sequence>MTDSSSRPVVNLAMTGASGAQYGLRLLVCLVAAGYRLNVMVSKAAQVVIATETDLRLPGTPDGMQSALREYSGASADQVVVFGREDWFAPPASGSGSRAPLVICPCSTGTLSALANGASDNLIERAGDVALKERRSLILVPREAPYSEVHLTNMLQLTRMGATIMPASPGFYHRPSSIDDLVDFVVARLLDHLGVNQSLMPRWGEQRLANRQQQEDPS</sequence>
<evidence type="ECO:0000256" key="5">
    <source>
        <dbReference type="ARBA" id="ARBA00050612"/>
    </source>
</evidence>
<comment type="function">
    <text evidence="7">Flavin prenyltransferase that catalyzes the synthesis of the prenylated FMN cofactor (prenyl-FMN) for 4-hydroxy-3-polyprenylbenzoic acid decarboxylase UbiD. The prenyltransferase is metal-independent and links a dimethylallyl moiety from dimethylallyl monophosphate (DMAP) to the flavin N5 and C6 atoms of FMN.</text>
</comment>
<comment type="caution">
    <text evidence="7">Lacks conserved residue(s) required for the propagation of feature annotation.</text>
</comment>
<dbReference type="AlphaFoldDB" id="A0A2U1D0G7"/>
<dbReference type="EMBL" id="QEKQ01000001">
    <property type="protein sequence ID" value="PVY78875.1"/>
    <property type="molecule type" value="Genomic_DNA"/>
</dbReference>
<organism evidence="9 10">
    <name type="scientific">Tamilnaduibacter salinus</name>
    <dbReference type="NCBI Taxonomy" id="1484056"/>
    <lineage>
        <taxon>Bacteria</taxon>
        <taxon>Pseudomonadati</taxon>
        <taxon>Pseudomonadota</taxon>
        <taxon>Gammaproteobacteria</taxon>
        <taxon>Pseudomonadales</taxon>
        <taxon>Marinobacteraceae</taxon>
        <taxon>Tamilnaduibacter</taxon>
    </lineage>
</organism>
<feature type="domain" description="Flavoprotein" evidence="8">
    <location>
        <begin position="12"/>
        <end position="193"/>
    </location>
</feature>
<dbReference type="Pfam" id="PF02441">
    <property type="entry name" value="Flavoprotein"/>
    <property type="match status" value="1"/>
</dbReference>
<keyword evidence="3 7" id="KW-0288">FMN</keyword>
<feature type="binding site" evidence="7">
    <location>
        <begin position="16"/>
        <end position="18"/>
    </location>
    <ligand>
        <name>FMN</name>
        <dbReference type="ChEBI" id="CHEBI:58210"/>
    </ligand>
</feature>
<evidence type="ECO:0000256" key="2">
    <source>
        <dbReference type="ARBA" id="ARBA00022630"/>
    </source>
</evidence>
<evidence type="ECO:0000256" key="7">
    <source>
        <dbReference type="HAMAP-Rule" id="MF_01984"/>
    </source>
</evidence>
<feature type="binding site" evidence="7">
    <location>
        <begin position="107"/>
        <end position="110"/>
    </location>
    <ligand>
        <name>FMN</name>
        <dbReference type="ChEBI" id="CHEBI:58210"/>
    </ligand>
</feature>
<comment type="catalytic activity">
    <reaction evidence="5 7">
        <text>dimethylallyl phosphate + FMNH2 = prenylated FMNH2 + phosphate</text>
        <dbReference type="Rhea" id="RHEA:37743"/>
        <dbReference type="ChEBI" id="CHEBI:43474"/>
        <dbReference type="ChEBI" id="CHEBI:57618"/>
        <dbReference type="ChEBI" id="CHEBI:87467"/>
        <dbReference type="ChEBI" id="CHEBI:88052"/>
        <dbReference type="EC" id="2.5.1.129"/>
    </reaction>
</comment>
<evidence type="ECO:0000256" key="3">
    <source>
        <dbReference type="ARBA" id="ARBA00022643"/>
    </source>
</evidence>
<dbReference type="SUPFAM" id="SSF52507">
    <property type="entry name" value="Homo-oligomeric flavin-containing Cys decarboxylases, HFCD"/>
    <property type="match status" value="1"/>
</dbReference>
<dbReference type="Gene3D" id="3.40.50.1950">
    <property type="entry name" value="Flavin prenyltransferase-like"/>
    <property type="match status" value="1"/>
</dbReference>
<gene>
    <name evidence="7" type="primary">ubiX</name>
    <name evidence="9" type="ORF">C8D92_10178</name>
</gene>
<name>A0A2U1D0G7_9GAMM</name>
<dbReference type="PANTHER" id="PTHR43374">
    <property type="entry name" value="FLAVIN PRENYLTRANSFERASE"/>
    <property type="match status" value="1"/>
</dbReference>
<dbReference type="InterPro" id="IPR036551">
    <property type="entry name" value="Flavin_trans-like"/>
</dbReference>
<dbReference type="InterPro" id="IPR004507">
    <property type="entry name" value="UbiX-like"/>
</dbReference>
<feature type="binding site" evidence="7">
    <location>
        <position position="188"/>
    </location>
    <ligand>
        <name>dimethylallyl phosphate</name>
        <dbReference type="ChEBI" id="CHEBI:88052"/>
    </ligand>
</feature>
<evidence type="ECO:0000313" key="10">
    <source>
        <dbReference type="Proteomes" id="UP000245887"/>
    </source>
</evidence>
<protein>
    <recommendedName>
        <fullName evidence="7">Flavin prenyltransferase UbiX</fullName>
        <ecNumber evidence="7">2.5.1.129</ecNumber>
    </recommendedName>
</protein>
<keyword evidence="4 7" id="KW-0808">Transferase</keyword>
<feature type="binding site" evidence="7">
    <location>
        <position position="142"/>
    </location>
    <ligand>
        <name>FMN</name>
        <dbReference type="ChEBI" id="CHEBI:58210"/>
    </ligand>
</feature>
<dbReference type="Proteomes" id="UP000245887">
    <property type="component" value="Unassembled WGS sequence"/>
</dbReference>
<dbReference type="FunFam" id="3.40.50.1950:FF:000001">
    <property type="entry name" value="Flavin prenyltransferase UbiX"/>
    <property type="match status" value="1"/>
</dbReference>